<dbReference type="EMBL" id="CP036265">
    <property type="protein sequence ID" value="QDT15691.1"/>
    <property type="molecule type" value="Genomic_DNA"/>
</dbReference>
<dbReference type="SUPFAM" id="SSF51735">
    <property type="entry name" value="NAD(P)-binding Rossmann-fold domains"/>
    <property type="match status" value="1"/>
</dbReference>
<evidence type="ECO:0000256" key="1">
    <source>
        <dbReference type="ARBA" id="ARBA00006484"/>
    </source>
</evidence>
<organism evidence="5 6">
    <name type="scientific">Alienimonas californiensis</name>
    <dbReference type="NCBI Taxonomy" id="2527989"/>
    <lineage>
        <taxon>Bacteria</taxon>
        <taxon>Pseudomonadati</taxon>
        <taxon>Planctomycetota</taxon>
        <taxon>Planctomycetia</taxon>
        <taxon>Planctomycetales</taxon>
        <taxon>Planctomycetaceae</taxon>
        <taxon>Alienimonas</taxon>
    </lineage>
</organism>
<evidence type="ECO:0000256" key="4">
    <source>
        <dbReference type="SAM" id="MobiDB-lite"/>
    </source>
</evidence>
<dbReference type="InterPro" id="IPR036291">
    <property type="entry name" value="NAD(P)-bd_dom_sf"/>
</dbReference>
<proteinExistence type="inferred from homology"/>
<sequence length="298" mass="32541" precursor="true">MLDDYADRRALVTGASSGLGAAYARTLAARGMHLVLVARREGRLRDLAAELDAKHRTRCEVIAADLSKPGEVARVADAAAEDGRGVELLVNNAGFAVAEDVPHTNRADVLAMVDLNVRTLTDLTYRFLPPMLARGHGAVLNVASVAAFTPVAYMGAYAASKAYVLHFSEALWAEARDRGVTVTACCPGPTRTEFFDVAGVQGWLQKRRALDPEVVVRRSLRAMEKRRPVAVIGWKEKMQTFAVRLAPRRVCVLESRKYFRPKHREPDPRLLSAAEGAGDETDVDTPSHRSLDSVKRAG</sequence>
<gene>
    <name evidence="5" type="primary">isfD</name>
    <name evidence="5" type="ORF">CA12_17810</name>
</gene>
<dbReference type="PANTHER" id="PTHR44196">
    <property type="entry name" value="DEHYDROGENASE/REDUCTASE SDR FAMILY MEMBER 7B"/>
    <property type="match status" value="1"/>
</dbReference>
<feature type="compositionally biased region" description="Basic and acidic residues" evidence="4">
    <location>
        <begin position="285"/>
        <end position="298"/>
    </location>
</feature>
<dbReference type="Proteomes" id="UP000318741">
    <property type="component" value="Chromosome"/>
</dbReference>
<dbReference type="AlphaFoldDB" id="A0A517P8J2"/>
<evidence type="ECO:0000313" key="5">
    <source>
        <dbReference type="EMBL" id="QDT15691.1"/>
    </source>
</evidence>
<dbReference type="Pfam" id="PF00106">
    <property type="entry name" value="adh_short"/>
    <property type="match status" value="1"/>
</dbReference>
<dbReference type="GO" id="GO:0016491">
    <property type="term" value="F:oxidoreductase activity"/>
    <property type="evidence" value="ECO:0007669"/>
    <property type="project" value="UniProtKB-KW"/>
</dbReference>
<name>A0A517P8J2_9PLAN</name>
<dbReference type="InterPro" id="IPR002347">
    <property type="entry name" value="SDR_fam"/>
</dbReference>
<comment type="similarity">
    <text evidence="1 3">Belongs to the short-chain dehydrogenases/reductases (SDR) family.</text>
</comment>
<dbReference type="PANTHER" id="PTHR44196:SF2">
    <property type="entry name" value="SHORT-CHAIN DEHYDROGENASE-RELATED"/>
    <property type="match status" value="1"/>
</dbReference>
<dbReference type="OrthoDB" id="9808814at2"/>
<dbReference type="Gene3D" id="3.40.50.720">
    <property type="entry name" value="NAD(P)-binding Rossmann-like Domain"/>
    <property type="match status" value="1"/>
</dbReference>
<dbReference type="GO" id="GO:0016020">
    <property type="term" value="C:membrane"/>
    <property type="evidence" value="ECO:0007669"/>
    <property type="project" value="TreeGrafter"/>
</dbReference>
<keyword evidence="2 5" id="KW-0560">Oxidoreductase</keyword>
<evidence type="ECO:0000256" key="3">
    <source>
        <dbReference type="RuleBase" id="RU000363"/>
    </source>
</evidence>
<feature type="region of interest" description="Disordered" evidence="4">
    <location>
        <begin position="262"/>
        <end position="298"/>
    </location>
</feature>
<protein>
    <submittedName>
        <fullName evidence="5">Sulfoacetaldehyde reductase</fullName>
        <ecNumber evidence="5">1.1.1.313</ecNumber>
    </submittedName>
</protein>
<dbReference type="PIRSF" id="PIRSF000126">
    <property type="entry name" value="11-beta-HSD1"/>
    <property type="match status" value="1"/>
</dbReference>
<reference evidence="5 6" key="1">
    <citation type="submission" date="2019-02" db="EMBL/GenBank/DDBJ databases">
        <title>Deep-cultivation of Planctomycetes and their phenomic and genomic characterization uncovers novel biology.</title>
        <authorList>
            <person name="Wiegand S."/>
            <person name="Jogler M."/>
            <person name="Boedeker C."/>
            <person name="Pinto D."/>
            <person name="Vollmers J."/>
            <person name="Rivas-Marin E."/>
            <person name="Kohn T."/>
            <person name="Peeters S.H."/>
            <person name="Heuer A."/>
            <person name="Rast P."/>
            <person name="Oberbeckmann S."/>
            <person name="Bunk B."/>
            <person name="Jeske O."/>
            <person name="Meyerdierks A."/>
            <person name="Storesund J.E."/>
            <person name="Kallscheuer N."/>
            <person name="Luecker S."/>
            <person name="Lage O.M."/>
            <person name="Pohl T."/>
            <person name="Merkel B.J."/>
            <person name="Hornburger P."/>
            <person name="Mueller R.-W."/>
            <person name="Bruemmer F."/>
            <person name="Labrenz M."/>
            <person name="Spormann A.M."/>
            <person name="Op den Camp H."/>
            <person name="Overmann J."/>
            <person name="Amann R."/>
            <person name="Jetten M.S.M."/>
            <person name="Mascher T."/>
            <person name="Medema M.H."/>
            <person name="Devos D.P."/>
            <person name="Kaster A.-K."/>
            <person name="Ovreas L."/>
            <person name="Rohde M."/>
            <person name="Galperin M.Y."/>
            <person name="Jogler C."/>
        </authorList>
    </citation>
    <scope>NUCLEOTIDE SEQUENCE [LARGE SCALE GENOMIC DNA]</scope>
    <source>
        <strain evidence="5 6">CA12</strain>
    </source>
</reference>
<keyword evidence="6" id="KW-1185">Reference proteome</keyword>
<dbReference type="CDD" id="cd05233">
    <property type="entry name" value="SDR_c"/>
    <property type="match status" value="1"/>
</dbReference>
<dbReference type="KEGG" id="acaf:CA12_17810"/>
<dbReference type="PRINTS" id="PR00080">
    <property type="entry name" value="SDRFAMILY"/>
</dbReference>
<dbReference type="RefSeq" id="WP_145358600.1">
    <property type="nucleotide sequence ID" value="NZ_CP036265.1"/>
</dbReference>
<evidence type="ECO:0000313" key="6">
    <source>
        <dbReference type="Proteomes" id="UP000318741"/>
    </source>
</evidence>
<accession>A0A517P8J2</accession>
<dbReference type="EC" id="1.1.1.313" evidence="5"/>
<evidence type="ECO:0000256" key="2">
    <source>
        <dbReference type="ARBA" id="ARBA00023002"/>
    </source>
</evidence>
<dbReference type="PRINTS" id="PR00081">
    <property type="entry name" value="GDHRDH"/>
</dbReference>